<evidence type="ECO:0000313" key="7">
    <source>
        <dbReference type="EMBL" id="EFE87927.1"/>
    </source>
</evidence>
<comment type="similarity">
    <text evidence="1 6">Belongs to the bacterial ribosomal protein bS6 family.</text>
</comment>
<dbReference type="EMBL" id="ACJY01000020">
    <property type="protein sequence ID" value="EFE87927.1"/>
    <property type="molecule type" value="Genomic_DNA"/>
</dbReference>
<dbReference type="InterPro" id="IPR000529">
    <property type="entry name" value="Ribosomal_bS6"/>
</dbReference>
<dbReference type="HOGENOM" id="CLU_113441_5_3_0"/>
<dbReference type="GO" id="GO:0006412">
    <property type="term" value="P:translation"/>
    <property type="evidence" value="ECO:0007669"/>
    <property type="project" value="UniProtKB-UniRule"/>
</dbReference>
<dbReference type="HAMAP" id="MF_00360">
    <property type="entry name" value="Ribosomal_bS6"/>
    <property type="match status" value="1"/>
</dbReference>
<dbReference type="eggNOG" id="COG0360">
    <property type="taxonomic scope" value="Bacteria"/>
</dbReference>
<accession>D4CRY4</accession>
<keyword evidence="3 6" id="KW-0694">RNA-binding</keyword>
<dbReference type="NCBIfam" id="TIGR00166">
    <property type="entry name" value="S6"/>
    <property type="match status" value="1"/>
</dbReference>
<dbReference type="PANTHER" id="PTHR21011:SF1">
    <property type="entry name" value="SMALL RIBOSOMAL SUBUNIT PROTEIN BS6M"/>
    <property type="match status" value="1"/>
</dbReference>
<evidence type="ECO:0000256" key="4">
    <source>
        <dbReference type="ARBA" id="ARBA00035104"/>
    </source>
</evidence>
<dbReference type="GO" id="GO:1990904">
    <property type="term" value="C:ribonucleoprotein complex"/>
    <property type="evidence" value="ECO:0007669"/>
    <property type="project" value="UniProtKB-KW"/>
</dbReference>
<dbReference type="GO" id="GO:0003735">
    <property type="term" value="F:structural constituent of ribosome"/>
    <property type="evidence" value="ECO:0007669"/>
    <property type="project" value="InterPro"/>
</dbReference>
<proteinExistence type="inferred from homology"/>
<evidence type="ECO:0000256" key="3">
    <source>
        <dbReference type="ARBA" id="ARBA00022884"/>
    </source>
</evidence>
<protein>
    <recommendedName>
        <fullName evidence="5 6">Small ribosomal subunit protein bS6</fullName>
    </recommendedName>
</protein>
<evidence type="ECO:0000256" key="5">
    <source>
        <dbReference type="ARBA" id="ARBA00035294"/>
    </source>
</evidence>
<sequence length="105" mass="12049">MGKNQREEVNAMKKYEIMYIINPTVLEEGRDELINQINSLLTANGATIAKTEKWGERKLAYPIDKKKSGFYVLTTFEMDGTKLAEVEAKINIMEAVMRHIVVRLD</sequence>
<evidence type="ECO:0000313" key="8">
    <source>
        <dbReference type="Proteomes" id="UP000003748"/>
    </source>
</evidence>
<dbReference type="Proteomes" id="UP000003748">
    <property type="component" value="Unassembled WGS sequence"/>
</dbReference>
<gene>
    <name evidence="6 7" type="primary">rpsF</name>
    <name evidence="7" type="ORF">FUSPEROL_00142</name>
</gene>
<dbReference type="GO" id="GO:0005840">
    <property type="term" value="C:ribosome"/>
    <property type="evidence" value="ECO:0007669"/>
    <property type="project" value="UniProtKB-KW"/>
</dbReference>
<dbReference type="STRING" id="546275.FUSPEROL_00142"/>
<name>D4CRY4_9FUSO</name>
<organism evidence="7 8">
    <name type="scientific">Fusobacterium periodonticum ATCC 33693</name>
    <dbReference type="NCBI Taxonomy" id="546275"/>
    <lineage>
        <taxon>Bacteria</taxon>
        <taxon>Fusobacteriati</taxon>
        <taxon>Fusobacteriota</taxon>
        <taxon>Fusobacteriia</taxon>
        <taxon>Fusobacteriales</taxon>
        <taxon>Fusobacteriaceae</taxon>
        <taxon>Fusobacterium</taxon>
    </lineage>
</organism>
<dbReference type="InterPro" id="IPR014717">
    <property type="entry name" value="Transl_elong_EF1B/ribsomal_bS6"/>
</dbReference>
<dbReference type="InterPro" id="IPR035980">
    <property type="entry name" value="Ribosomal_bS6_sf"/>
</dbReference>
<comment type="caution">
    <text evidence="7">The sequence shown here is derived from an EMBL/GenBank/DDBJ whole genome shotgun (WGS) entry which is preliminary data.</text>
</comment>
<dbReference type="AlphaFoldDB" id="D4CRY4"/>
<keyword evidence="6 7" id="KW-0689">Ribosomal protein</keyword>
<reference evidence="7 8" key="1">
    <citation type="submission" date="2010-02" db="EMBL/GenBank/DDBJ databases">
        <authorList>
            <person name="Weinstock G."/>
            <person name="Sodergren E."/>
            <person name="Clifton S."/>
            <person name="Fulton L."/>
            <person name="Fulton B."/>
            <person name="Courtney L."/>
            <person name="Fronick C."/>
            <person name="Harrison M."/>
            <person name="Strong C."/>
            <person name="Farmer C."/>
            <person name="Delahaunty K."/>
            <person name="Markovic C."/>
            <person name="Hall O."/>
            <person name="Minx P."/>
            <person name="Tomlinson C."/>
            <person name="Mitreva M."/>
            <person name="Nelson J."/>
            <person name="Hou S."/>
            <person name="Wollam A."/>
            <person name="Pepin K.H."/>
            <person name="Johnson M."/>
            <person name="Bhonagiri V."/>
            <person name="Zhang X."/>
            <person name="Suruliraj S."/>
            <person name="Warren W."/>
            <person name="Chinwalla A."/>
            <person name="Mardis E.R."/>
            <person name="Wilson R.K."/>
        </authorList>
    </citation>
    <scope>NUCLEOTIDE SEQUENCE [LARGE SCALE GENOMIC DNA]</scope>
    <source>
        <strain evidence="7 8">ATCC 33693</strain>
    </source>
</reference>
<dbReference type="Gene3D" id="3.30.70.60">
    <property type="match status" value="1"/>
</dbReference>
<dbReference type="GO" id="GO:0005737">
    <property type="term" value="C:cytoplasm"/>
    <property type="evidence" value="ECO:0007669"/>
    <property type="project" value="UniProtKB-ARBA"/>
</dbReference>
<dbReference type="InterPro" id="IPR020814">
    <property type="entry name" value="Ribosomal_S6_plastid/chlpt"/>
</dbReference>
<keyword evidence="2 6" id="KW-0699">rRNA-binding</keyword>
<dbReference type="CDD" id="cd00473">
    <property type="entry name" value="bS6"/>
    <property type="match status" value="1"/>
</dbReference>
<comment type="function">
    <text evidence="4 6">Binds together with bS18 to 16S ribosomal RNA.</text>
</comment>
<dbReference type="Pfam" id="PF01250">
    <property type="entry name" value="Ribosomal_S6"/>
    <property type="match status" value="1"/>
</dbReference>
<evidence type="ECO:0000256" key="2">
    <source>
        <dbReference type="ARBA" id="ARBA00022730"/>
    </source>
</evidence>
<dbReference type="PANTHER" id="PTHR21011">
    <property type="entry name" value="MITOCHONDRIAL 28S RIBOSOMAL PROTEIN S6"/>
    <property type="match status" value="1"/>
</dbReference>
<dbReference type="GO" id="GO:0070181">
    <property type="term" value="F:small ribosomal subunit rRNA binding"/>
    <property type="evidence" value="ECO:0007669"/>
    <property type="project" value="TreeGrafter"/>
</dbReference>
<dbReference type="SUPFAM" id="SSF54995">
    <property type="entry name" value="Ribosomal protein S6"/>
    <property type="match status" value="1"/>
</dbReference>
<evidence type="ECO:0000256" key="6">
    <source>
        <dbReference type="HAMAP-Rule" id="MF_00360"/>
    </source>
</evidence>
<keyword evidence="6" id="KW-0687">Ribonucleoprotein</keyword>
<dbReference type="FunFam" id="3.30.70.60:FF:000002">
    <property type="entry name" value="30S ribosomal protein S6"/>
    <property type="match status" value="1"/>
</dbReference>
<evidence type="ECO:0000256" key="1">
    <source>
        <dbReference type="ARBA" id="ARBA00009512"/>
    </source>
</evidence>